<dbReference type="GO" id="GO:0007059">
    <property type="term" value="P:chromosome segregation"/>
    <property type="evidence" value="ECO:0007669"/>
    <property type="project" value="TreeGrafter"/>
</dbReference>
<dbReference type="Gene3D" id="3.90.1530.30">
    <property type="match status" value="1"/>
</dbReference>
<gene>
    <name evidence="6" type="ORF">EDD71_12831</name>
</gene>
<dbReference type="InterPro" id="IPR050336">
    <property type="entry name" value="Chromosome_partition/occlusion"/>
</dbReference>
<evidence type="ECO:0000256" key="2">
    <source>
        <dbReference type="ARBA" id="ARBA00006295"/>
    </source>
</evidence>
<sequence>MRAEKEIKYIPINLIKQNTYQPRKHFNQEALLELSESIREFGVLQPISIRRYDDTFYELVAGERRLRASQLAGLTEIPAIIVDISDVESAVLALIENLQREDLNYIEEAEGYLNLMKDHGITQEELARRIGKKQSTIANKLRILKLPESIKERLIKENLTERHARALLKLSDEDIQHKIIDEIVKRGLNVKKTEELVERELENLKENINKKNEESTRHRWAINPRIITNTLRQIMEKNGIEAEYSHREKEEYMEIIVRIPKGNKEAAV</sequence>
<dbReference type="GO" id="GO:0003677">
    <property type="term" value="F:DNA binding"/>
    <property type="evidence" value="ECO:0007669"/>
    <property type="project" value="UniProtKB-KW"/>
</dbReference>
<feature type="coiled-coil region" evidence="4">
    <location>
        <begin position="190"/>
        <end position="221"/>
    </location>
</feature>
<dbReference type="SMART" id="SM00470">
    <property type="entry name" value="ParB"/>
    <property type="match status" value="1"/>
</dbReference>
<comment type="caution">
    <text evidence="6">The sequence shown here is derived from an EMBL/GenBank/DDBJ whole genome shotgun (WGS) entry which is preliminary data.</text>
</comment>
<keyword evidence="4" id="KW-0175">Coiled coil</keyword>
<dbReference type="InterPro" id="IPR036086">
    <property type="entry name" value="ParB/Sulfiredoxin_sf"/>
</dbReference>
<dbReference type="PANTHER" id="PTHR33375">
    <property type="entry name" value="CHROMOSOME-PARTITIONING PROTEIN PARB-RELATED"/>
    <property type="match status" value="1"/>
</dbReference>
<dbReference type="NCBIfam" id="TIGR00180">
    <property type="entry name" value="parB_part"/>
    <property type="match status" value="1"/>
</dbReference>
<evidence type="ECO:0000313" key="7">
    <source>
        <dbReference type="Proteomes" id="UP000295325"/>
    </source>
</evidence>
<evidence type="ECO:0000256" key="3">
    <source>
        <dbReference type="ARBA" id="ARBA00023125"/>
    </source>
</evidence>
<name>A0A4R7KBM4_9CLOT</name>
<comment type="subcellular location">
    <subcellularLocation>
        <location evidence="1">Cytoplasm</location>
        <location evidence="1">Nucleoid</location>
    </subcellularLocation>
</comment>
<organism evidence="6 7">
    <name type="scientific">Fonticella tunisiensis</name>
    <dbReference type="NCBI Taxonomy" id="1096341"/>
    <lineage>
        <taxon>Bacteria</taxon>
        <taxon>Bacillati</taxon>
        <taxon>Bacillota</taxon>
        <taxon>Clostridia</taxon>
        <taxon>Eubacteriales</taxon>
        <taxon>Clostridiaceae</taxon>
        <taxon>Fonticella</taxon>
    </lineage>
</organism>
<dbReference type="CDD" id="cd16393">
    <property type="entry name" value="SPO0J_N"/>
    <property type="match status" value="1"/>
</dbReference>
<dbReference type="SUPFAM" id="SSF109709">
    <property type="entry name" value="KorB DNA-binding domain-like"/>
    <property type="match status" value="1"/>
</dbReference>
<dbReference type="EMBL" id="SOAZ01000028">
    <property type="protein sequence ID" value="TDT50490.1"/>
    <property type="molecule type" value="Genomic_DNA"/>
</dbReference>
<accession>A0A4R7KBM4</accession>
<dbReference type="GO" id="GO:0045881">
    <property type="term" value="P:positive regulation of sporulation resulting in formation of a cellular spore"/>
    <property type="evidence" value="ECO:0007669"/>
    <property type="project" value="TreeGrafter"/>
</dbReference>
<evidence type="ECO:0000256" key="1">
    <source>
        <dbReference type="ARBA" id="ARBA00004453"/>
    </source>
</evidence>
<dbReference type="GO" id="GO:0009295">
    <property type="term" value="C:nucleoid"/>
    <property type="evidence" value="ECO:0007669"/>
    <property type="project" value="UniProtKB-SubCell"/>
</dbReference>
<keyword evidence="7" id="KW-1185">Reference proteome</keyword>
<dbReference type="FunFam" id="3.90.1530.30:FF:000001">
    <property type="entry name" value="Chromosome partitioning protein ParB"/>
    <property type="match status" value="1"/>
</dbReference>
<evidence type="ECO:0000313" key="6">
    <source>
        <dbReference type="EMBL" id="TDT50490.1"/>
    </source>
</evidence>
<dbReference type="Pfam" id="PF02195">
    <property type="entry name" value="ParB_N"/>
    <property type="match status" value="1"/>
</dbReference>
<dbReference type="AlphaFoldDB" id="A0A4R7KBM4"/>
<dbReference type="InterPro" id="IPR041468">
    <property type="entry name" value="HTH_ParB/Spo0J"/>
</dbReference>
<dbReference type="RefSeq" id="WP_207669349.1">
    <property type="nucleotide sequence ID" value="NZ_SOAZ01000028.1"/>
</dbReference>
<dbReference type="Proteomes" id="UP000295325">
    <property type="component" value="Unassembled WGS sequence"/>
</dbReference>
<reference evidence="6 7" key="1">
    <citation type="submission" date="2019-03" db="EMBL/GenBank/DDBJ databases">
        <title>Genomic Encyclopedia of Type Strains, Phase IV (KMG-IV): sequencing the most valuable type-strain genomes for metagenomic binning, comparative biology and taxonomic classification.</title>
        <authorList>
            <person name="Goeker M."/>
        </authorList>
    </citation>
    <scope>NUCLEOTIDE SEQUENCE [LARGE SCALE GENOMIC DNA]</scope>
    <source>
        <strain evidence="6 7">DSM 24455</strain>
    </source>
</reference>
<dbReference type="FunFam" id="1.10.10.2830:FF:000001">
    <property type="entry name" value="Chromosome partitioning protein ParB"/>
    <property type="match status" value="1"/>
</dbReference>
<dbReference type="Pfam" id="PF17762">
    <property type="entry name" value="HTH_ParB"/>
    <property type="match status" value="1"/>
</dbReference>
<dbReference type="Gene3D" id="1.10.10.2830">
    <property type="match status" value="1"/>
</dbReference>
<dbReference type="InterPro" id="IPR003115">
    <property type="entry name" value="ParB_N"/>
</dbReference>
<dbReference type="InterPro" id="IPR004437">
    <property type="entry name" value="ParB/RepB/Spo0J"/>
</dbReference>
<proteinExistence type="inferred from homology"/>
<protein>
    <submittedName>
        <fullName evidence="6">ParB family protein</fullName>
    </submittedName>
</protein>
<evidence type="ECO:0000256" key="4">
    <source>
        <dbReference type="SAM" id="Coils"/>
    </source>
</evidence>
<keyword evidence="3" id="KW-0238">DNA-binding</keyword>
<evidence type="ECO:0000259" key="5">
    <source>
        <dbReference type="PROSITE" id="PS50943"/>
    </source>
</evidence>
<dbReference type="SUPFAM" id="SSF110849">
    <property type="entry name" value="ParB/Sulfiredoxin"/>
    <property type="match status" value="1"/>
</dbReference>
<dbReference type="PROSITE" id="PS50943">
    <property type="entry name" value="HTH_CROC1"/>
    <property type="match status" value="1"/>
</dbReference>
<dbReference type="GO" id="GO:0005694">
    <property type="term" value="C:chromosome"/>
    <property type="evidence" value="ECO:0007669"/>
    <property type="project" value="TreeGrafter"/>
</dbReference>
<dbReference type="PANTHER" id="PTHR33375:SF8">
    <property type="entry name" value="NUCLEOID OCCLUSION PROTEIN"/>
    <property type="match status" value="1"/>
</dbReference>
<comment type="similarity">
    <text evidence="2">Belongs to the ParB family.</text>
</comment>
<dbReference type="InterPro" id="IPR001387">
    <property type="entry name" value="Cro/C1-type_HTH"/>
</dbReference>
<feature type="domain" description="HTH cro/C1-type" evidence="5">
    <location>
        <begin position="114"/>
        <end position="139"/>
    </location>
</feature>